<gene>
    <name evidence="3" type="ORF">HNQ51_003130</name>
</gene>
<name>A0A840S805_9BURK</name>
<evidence type="ECO:0000313" key="4">
    <source>
        <dbReference type="Proteomes" id="UP000554837"/>
    </source>
</evidence>
<dbReference type="Gene3D" id="2.40.128.110">
    <property type="entry name" value="Lipid/polyisoprenoid-binding, YceI-like"/>
    <property type="match status" value="1"/>
</dbReference>
<dbReference type="EMBL" id="JACHHO010000005">
    <property type="protein sequence ID" value="MBB5205803.1"/>
    <property type="molecule type" value="Genomic_DNA"/>
</dbReference>
<reference evidence="3 4" key="1">
    <citation type="submission" date="2020-08" db="EMBL/GenBank/DDBJ databases">
        <title>Genomic Encyclopedia of Type Strains, Phase IV (KMG-IV): sequencing the most valuable type-strain genomes for metagenomic binning, comparative biology and taxonomic classification.</title>
        <authorList>
            <person name="Goeker M."/>
        </authorList>
    </citation>
    <scope>NUCLEOTIDE SEQUENCE [LARGE SCALE GENOMIC DNA]</scope>
    <source>
        <strain evidence="3 4">DSM 23958</strain>
    </source>
</reference>
<dbReference type="Proteomes" id="UP000554837">
    <property type="component" value="Unassembled WGS sequence"/>
</dbReference>
<evidence type="ECO:0000259" key="2">
    <source>
        <dbReference type="SMART" id="SM00867"/>
    </source>
</evidence>
<dbReference type="SUPFAM" id="SSF101874">
    <property type="entry name" value="YceI-like"/>
    <property type="match status" value="1"/>
</dbReference>
<dbReference type="RefSeq" id="WP_138855315.1">
    <property type="nucleotide sequence ID" value="NZ_CP040709.1"/>
</dbReference>
<dbReference type="Pfam" id="PF04264">
    <property type="entry name" value="YceI"/>
    <property type="match status" value="1"/>
</dbReference>
<dbReference type="InterPro" id="IPR007372">
    <property type="entry name" value="Lipid/polyisoprenoid-bd_YceI"/>
</dbReference>
<dbReference type="SMART" id="SM00867">
    <property type="entry name" value="YceI"/>
    <property type="match status" value="1"/>
</dbReference>
<evidence type="ECO:0000256" key="1">
    <source>
        <dbReference type="SAM" id="SignalP"/>
    </source>
</evidence>
<dbReference type="PANTHER" id="PTHR34406">
    <property type="entry name" value="PROTEIN YCEI"/>
    <property type="match status" value="1"/>
</dbReference>
<keyword evidence="1" id="KW-0732">Signal</keyword>
<dbReference type="PANTHER" id="PTHR34406:SF1">
    <property type="entry name" value="PROTEIN YCEI"/>
    <property type="match status" value="1"/>
</dbReference>
<comment type="caution">
    <text evidence="3">The sequence shown here is derived from an EMBL/GenBank/DDBJ whole genome shotgun (WGS) entry which is preliminary data.</text>
</comment>
<sequence>MKTLFATALLLASWAQAQTLQPQGAEIVFVSKQMGVPVEGRFKSFKLDRFSFDPKKPEAAQMALTVQMKSAGVGTPEVDAELVKPEWFDVARHPEARFVASQVKAVGAGRYEVQGQFSLKGQTRPLALQLALTQAGGSSTASGSFTLKRSEWQIGSGEWADTSIVANEVLVRFKFPFSGMAPL</sequence>
<accession>A0A840S805</accession>
<feature type="domain" description="Lipid/polyisoprenoid-binding YceI-like" evidence="2">
    <location>
        <begin position="17"/>
        <end position="178"/>
    </location>
</feature>
<organism evidence="3 4">
    <name type="scientific">Inhella inkyongensis</name>
    <dbReference type="NCBI Taxonomy" id="392593"/>
    <lineage>
        <taxon>Bacteria</taxon>
        <taxon>Pseudomonadati</taxon>
        <taxon>Pseudomonadota</taxon>
        <taxon>Betaproteobacteria</taxon>
        <taxon>Burkholderiales</taxon>
        <taxon>Sphaerotilaceae</taxon>
        <taxon>Inhella</taxon>
    </lineage>
</organism>
<dbReference type="InterPro" id="IPR036761">
    <property type="entry name" value="TTHA0802/YceI-like_sf"/>
</dbReference>
<keyword evidence="4" id="KW-1185">Reference proteome</keyword>
<dbReference type="AlphaFoldDB" id="A0A840S805"/>
<evidence type="ECO:0000313" key="3">
    <source>
        <dbReference type="EMBL" id="MBB5205803.1"/>
    </source>
</evidence>
<feature type="signal peptide" evidence="1">
    <location>
        <begin position="1"/>
        <end position="17"/>
    </location>
</feature>
<feature type="chain" id="PRO_5032516522" evidence="1">
    <location>
        <begin position="18"/>
        <end position="183"/>
    </location>
</feature>
<protein>
    <submittedName>
        <fullName evidence="3">Polyisoprenoid-binding protein YceI</fullName>
    </submittedName>
</protein>
<proteinExistence type="predicted"/>
<dbReference type="OrthoDB" id="1247465at2"/>